<evidence type="ECO:0000259" key="3">
    <source>
        <dbReference type="Pfam" id="PF22725"/>
    </source>
</evidence>
<evidence type="ECO:0000313" key="4">
    <source>
        <dbReference type="EMBL" id="HIU34957.1"/>
    </source>
</evidence>
<sequence>GFIGAAHIEALHRLTNVEVVALADPIDWEKKAEQNGVERGYESFREMIEKEKPDVVHVCTPNNLHFEVAMCAMENGAAVVMEKPLTTTVEEAEKLVAYAKEHNIVNGVNLNCRFYPMIMQLKQMVKRGELGEIFTVNGAYQQDWLLLETDYSWRLEPELSGPSRAFADIGSHWIDMVESATGLKVTELLADFAIFHKTRKKPLKAIDTFSGMALRPEDYEEIPIRTEDYAEVLFHFDNGAHGSVTVSQVMAGRKNQIQVAVAGSKASLFWDSEDSNEMWMGKREGYNCKIVKDPSLLHPEAAQCSSYPGGHVEGFPDTFKQNFRQIYSAIAQHDTSAHDFARFEDGLHEMRLLEAVVKSAKERRWVKL</sequence>
<reference evidence="4" key="1">
    <citation type="submission" date="2020-10" db="EMBL/GenBank/DDBJ databases">
        <authorList>
            <person name="Gilroy R."/>
        </authorList>
    </citation>
    <scope>NUCLEOTIDE SEQUENCE</scope>
    <source>
        <strain evidence="4">ChiHcec3-11533</strain>
    </source>
</reference>
<dbReference type="Gene3D" id="3.30.360.10">
    <property type="entry name" value="Dihydrodipicolinate Reductase, domain 2"/>
    <property type="match status" value="1"/>
</dbReference>
<dbReference type="SUPFAM" id="SSF55347">
    <property type="entry name" value="Glyceraldehyde-3-phosphate dehydrogenase-like, C-terminal domain"/>
    <property type="match status" value="1"/>
</dbReference>
<dbReference type="InterPro" id="IPR036291">
    <property type="entry name" value="NAD(P)-bd_dom_sf"/>
</dbReference>
<accession>A0A9D1IF85</accession>
<dbReference type="Pfam" id="PF22725">
    <property type="entry name" value="GFO_IDH_MocA_C3"/>
    <property type="match status" value="1"/>
</dbReference>
<dbReference type="EMBL" id="DVMU01000221">
    <property type="protein sequence ID" value="HIU34957.1"/>
    <property type="molecule type" value="Genomic_DNA"/>
</dbReference>
<feature type="domain" description="GFO/IDH/MocA-like oxidoreductase" evidence="3">
    <location>
        <begin position="119"/>
        <end position="268"/>
    </location>
</feature>
<feature type="domain" description="Gfo/Idh/MocA-like oxidoreductase N-terminal" evidence="2">
    <location>
        <begin position="1"/>
        <end position="107"/>
    </location>
</feature>
<evidence type="ECO:0000256" key="1">
    <source>
        <dbReference type="ARBA" id="ARBA00023002"/>
    </source>
</evidence>
<organism evidence="4 5">
    <name type="scientific">Candidatus Pullichristensenella excrementigallinarum</name>
    <dbReference type="NCBI Taxonomy" id="2840907"/>
    <lineage>
        <taxon>Bacteria</taxon>
        <taxon>Bacillati</taxon>
        <taxon>Bacillota</taxon>
        <taxon>Clostridia</taxon>
        <taxon>Candidatus Pullichristensenella</taxon>
    </lineage>
</organism>
<dbReference type="GO" id="GO:0016491">
    <property type="term" value="F:oxidoreductase activity"/>
    <property type="evidence" value="ECO:0007669"/>
    <property type="project" value="UniProtKB-KW"/>
</dbReference>
<dbReference type="SUPFAM" id="SSF51735">
    <property type="entry name" value="NAD(P)-binding Rossmann-fold domains"/>
    <property type="match status" value="1"/>
</dbReference>
<gene>
    <name evidence="4" type="ORF">IAB02_10375</name>
</gene>
<proteinExistence type="predicted"/>
<reference evidence="4" key="2">
    <citation type="journal article" date="2021" name="PeerJ">
        <title>Extensive microbial diversity within the chicken gut microbiome revealed by metagenomics and culture.</title>
        <authorList>
            <person name="Gilroy R."/>
            <person name="Ravi A."/>
            <person name="Getino M."/>
            <person name="Pursley I."/>
            <person name="Horton D.L."/>
            <person name="Alikhan N.F."/>
            <person name="Baker D."/>
            <person name="Gharbi K."/>
            <person name="Hall N."/>
            <person name="Watson M."/>
            <person name="Adriaenssens E.M."/>
            <person name="Foster-Nyarko E."/>
            <person name="Jarju S."/>
            <person name="Secka A."/>
            <person name="Antonio M."/>
            <person name="Oren A."/>
            <person name="Chaudhuri R.R."/>
            <person name="La Ragione R."/>
            <person name="Hildebrand F."/>
            <person name="Pallen M.J."/>
        </authorList>
    </citation>
    <scope>NUCLEOTIDE SEQUENCE</scope>
    <source>
        <strain evidence="4">ChiHcec3-11533</strain>
    </source>
</reference>
<dbReference type="PANTHER" id="PTHR43818:SF11">
    <property type="entry name" value="BCDNA.GH03377"/>
    <property type="match status" value="1"/>
</dbReference>
<dbReference type="Gene3D" id="3.40.50.720">
    <property type="entry name" value="NAD(P)-binding Rossmann-like Domain"/>
    <property type="match status" value="1"/>
</dbReference>
<dbReference type="Pfam" id="PF01408">
    <property type="entry name" value="GFO_IDH_MocA"/>
    <property type="match status" value="1"/>
</dbReference>
<dbReference type="InterPro" id="IPR050463">
    <property type="entry name" value="Gfo/Idh/MocA_oxidrdct_glycsds"/>
</dbReference>
<dbReference type="InterPro" id="IPR055170">
    <property type="entry name" value="GFO_IDH_MocA-like_dom"/>
</dbReference>
<protein>
    <submittedName>
        <fullName evidence="4">Gfo/Idh/MocA family oxidoreductase</fullName>
    </submittedName>
</protein>
<evidence type="ECO:0000259" key="2">
    <source>
        <dbReference type="Pfam" id="PF01408"/>
    </source>
</evidence>
<dbReference type="InterPro" id="IPR000683">
    <property type="entry name" value="Gfo/Idh/MocA-like_OxRdtase_N"/>
</dbReference>
<dbReference type="AlphaFoldDB" id="A0A9D1IF85"/>
<feature type="non-terminal residue" evidence="4">
    <location>
        <position position="1"/>
    </location>
</feature>
<dbReference type="PANTHER" id="PTHR43818">
    <property type="entry name" value="BCDNA.GH03377"/>
    <property type="match status" value="1"/>
</dbReference>
<evidence type="ECO:0000313" key="5">
    <source>
        <dbReference type="Proteomes" id="UP000824072"/>
    </source>
</evidence>
<keyword evidence="1" id="KW-0560">Oxidoreductase</keyword>
<dbReference type="GO" id="GO:0000166">
    <property type="term" value="F:nucleotide binding"/>
    <property type="evidence" value="ECO:0007669"/>
    <property type="project" value="InterPro"/>
</dbReference>
<comment type="caution">
    <text evidence="4">The sequence shown here is derived from an EMBL/GenBank/DDBJ whole genome shotgun (WGS) entry which is preliminary data.</text>
</comment>
<name>A0A9D1IF85_9FIRM</name>
<dbReference type="Proteomes" id="UP000824072">
    <property type="component" value="Unassembled WGS sequence"/>
</dbReference>